<evidence type="ECO:0000313" key="2">
    <source>
        <dbReference type="EMBL" id="CEG01240.1"/>
    </source>
</evidence>
<dbReference type="RefSeq" id="XP_022840861.1">
    <property type="nucleotide sequence ID" value="XM_022985181.1"/>
</dbReference>
<dbReference type="PANTHER" id="PTHR45890:SF9">
    <property type="entry name" value="PROTEIN KINASE DOMAIN-CONTAINING PROTEIN"/>
    <property type="match status" value="1"/>
</dbReference>
<protein>
    <submittedName>
        <fullName evidence="2">Protein kinase-like domain</fullName>
    </submittedName>
</protein>
<keyword evidence="3" id="KW-1185">Reference proteome</keyword>
<organism evidence="2 3">
    <name type="scientific">Ostreococcus tauri</name>
    <name type="common">Marine green alga</name>
    <dbReference type="NCBI Taxonomy" id="70448"/>
    <lineage>
        <taxon>Eukaryota</taxon>
        <taxon>Viridiplantae</taxon>
        <taxon>Chlorophyta</taxon>
        <taxon>Mamiellophyceae</taxon>
        <taxon>Mamiellales</taxon>
        <taxon>Bathycoccaceae</taxon>
        <taxon>Ostreococcus</taxon>
    </lineage>
</organism>
<proteinExistence type="predicted"/>
<reference evidence="3" key="1">
    <citation type="journal article" date="2006" name="Proc. Natl. Acad. Sci. U.S.A.">
        <title>Genome analysis of the smallest free-living eukaryote Ostreococcus tauri unveils many unique features.</title>
        <authorList>
            <person name="Derelle E."/>
            <person name="Ferraz C."/>
            <person name="Rombauts S."/>
            <person name="Rouze P."/>
            <person name="Worden A.Z."/>
            <person name="Robbens S."/>
            <person name="Partensky F."/>
            <person name="Degroeve S."/>
            <person name="Echeynie S."/>
            <person name="Cooke R."/>
            <person name="Saeys Y."/>
            <person name="Wuyts J."/>
            <person name="Jabbari K."/>
            <person name="Bowler C."/>
            <person name="Panaud O."/>
            <person name="Piegu B."/>
            <person name="Ball S.G."/>
            <person name="Ral J.-P."/>
            <person name="Bouget F.-Y."/>
            <person name="Piganeau G."/>
            <person name="De Baets B."/>
            <person name="Picard A."/>
            <person name="Delseny M."/>
            <person name="Demaille J."/>
            <person name="Van de Peer Y."/>
            <person name="Moreau H."/>
        </authorList>
    </citation>
    <scope>NUCLEOTIDE SEQUENCE [LARGE SCALE GENOMIC DNA]</scope>
    <source>
        <strain evidence="3">OTTH 0595 / CCAP 157/2 / RCC745</strain>
    </source>
</reference>
<dbReference type="AlphaFoldDB" id="A0A096P9J5"/>
<evidence type="ECO:0000259" key="1">
    <source>
        <dbReference type="PROSITE" id="PS50011"/>
    </source>
</evidence>
<gene>
    <name evidence="2" type="ORF">OT_ostta02g04830</name>
</gene>
<feature type="domain" description="Protein kinase" evidence="1">
    <location>
        <begin position="532"/>
        <end position="886"/>
    </location>
</feature>
<dbReference type="PANTHER" id="PTHR45890">
    <property type="entry name" value="AARF DOMAIN CONTAINING KINASE 2 (PREDICTED)"/>
    <property type="match status" value="1"/>
</dbReference>
<reference evidence="2 3" key="2">
    <citation type="journal article" date="2014" name="BMC Genomics">
        <title>An improved genome of the model marine alga Ostreococcus tauri unfolds by assessing Illumina de novo assemblies.</title>
        <authorList>
            <person name="Blanc-Mathieu R."/>
            <person name="Verhelst B."/>
            <person name="Derelle E."/>
            <person name="Rombauts S."/>
            <person name="Bouget F.Y."/>
            <person name="Carre I."/>
            <person name="Chateau A."/>
            <person name="Eyre-Walker A."/>
            <person name="Grimsley N."/>
            <person name="Moreau H."/>
            <person name="Piegu B."/>
            <person name="Rivals E."/>
            <person name="Schackwitz W."/>
            <person name="Van de Peer Y."/>
            <person name="Piganeau G."/>
        </authorList>
    </citation>
    <scope>NUCLEOTIDE SEQUENCE [LARGE SCALE GENOMIC DNA]</scope>
    <source>
        <strain evidence="3">OTTH 0595 / CCAP 157/2 / RCC745</strain>
    </source>
</reference>
<dbReference type="GO" id="GO:0004672">
    <property type="term" value="F:protein kinase activity"/>
    <property type="evidence" value="ECO:0007669"/>
    <property type="project" value="InterPro"/>
</dbReference>
<dbReference type="EMBL" id="CAID01000002">
    <property type="protein sequence ID" value="CEG01240.1"/>
    <property type="molecule type" value="Genomic_DNA"/>
</dbReference>
<dbReference type="InterPro" id="IPR011009">
    <property type="entry name" value="Kinase-like_dom_sf"/>
</dbReference>
<dbReference type="InterPro" id="IPR052402">
    <property type="entry name" value="ADCK_kinase"/>
</dbReference>
<evidence type="ECO:0000313" key="3">
    <source>
        <dbReference type="Proteomes" id="UP000009170"/>
    </source>
</evidence>
<accession>A0A096P9J5</accession>
<dbReference type="SUPFAM" id="SSF56112">
    <property type="entry name" value="Protein kinase-like (PK-like)"/>
    <property type="match status" value="1"/>
</dbReference>
<dbReference type="GeneID" id="9835283"/>
<dbReference type="Gene3D" id="1.10.510.10">
    <property type="entry name" value="Transferase(Phosphotransferase) domain 1"/>
    <property type="match status" value="1"/>
</dbReference>
<dbReference type="InParanoid" id="A0A096P9J5"/>
<comment type="caution">
    <text evidence="2">The sequence shown here is derived from an EMBL/GenBank/DDBJ whole genome shotgun (WGS) entry which is preliminary data.</text>
</comment>
<dbReference type="GO" id="GO:0005524">
    <property type="term" value="F:ATP binding"/>
    <property type="evidence" value="ECO:0007669"/>
    <property type="project" value="InterPro"/>
</dbReference>
<dbReference type="KEGG" id="ota:OT_ostta02g04830"/>
<dbReference type="Proteomes" id="UP000009170">
    <property type="component" value="Unassembled WGS sequence"/>
</dbReference>
<dbReference type="PROSITE" id="PS50011">
    <property type="entry name" value="PROTEIN_KINASE_DOM"/>
    <property type="match status" value="1"/>
</dbReference>
<dbReference type="OrthoDB" id="1290869at2759"/>
<name>A0A096P9J5_OSTTA</name>
<dbReference type="Pfam" id="PF03109">
    <property type="entry name" value="ABC1"/>
    <property type="match status" value="2"/>
</dbReference>
<dbReference type="InterPro" id="IPR000719">
    <property type="entry name" value="Prot_kinase_dom"/>
</dbReference>
<dbReference type="InterPro" id="IPR004147">
    <property type="entry name" value="ABC1_dom"/>
</dbReference>
<dbReference type="STRING" id="70448.A0A096P9J5"/>
<sequence length="886" mass="97430">MRTGADARGALAEAISRISCDFSPASDVSSSRRAYGEREAEDRSVCASGVIFPLTFTFRRIRGRPDVFFEVAAGTFGDARATRGRKRRASDAPGGLDCIIDTVGDWLVSPDARAIVATMCLQIAFPETTRRVATAGAALALARETLRRSESEPRSLGVMDKNGVVVMTRAALVTRAFATTTRFLVPTAHAWTTAATALLSVKLLFKQPPLRAGLARAMHGTRGVMTSDERIGLWHTRYRWAALRLAKHIPSDPVRTIDDAPLAGLLVLIEGLAMRMGGLNLVEDGNAREGSFSMSLPASWRAAKRARRLTALGSKRAIEAEGKLHPVDVLDLVRASMRDSFDGIRRPDLMNIAVNDNVRGGSTRDEGSRSREIVHLRAGADVVARPEREELVGDSEGGETNIWRDTQLSSASWATDGLSAALMLRATYLFITWLPVLTVAIPLLMLSKASPGPLSAVMRKRAWSTLHTAIALCGAAFIKWAQWASTREDVFPKDLCEQFEQLHDDAPKHSYRQTYRILSRELGCDPRLIFVQFSKTPMASGSVAQVYKARLRREVAAVCSELAKPRRLTLNQDGTMDVAVKVRHPNVAKRIFLDFQILRAVAGFADSLTALKGMHLKNTLGQFSHTMTSQTDLRNEADHLLKFTHNMKREVQVVAPRPVPGLATEAVLVETFMQGDGLGNAIKRKTSRNSELCSLGVHTYMLMLLRDNFIHQDLHPGNILYSVHDPSNAREKPSVDAQGVTKLELIDFGIADELPQTVRNKFIGFLCFLLRGEGEKAADVALTWDTKQTCTNVVALRRDMAHLVSIKGDIYKRRVDLDELLKEIMQLFRKHSVSIDGIYASLVVSLCVLVGFATSLDPEINLFEVAAPSVMAFALTGNVVGRLFEA</sequence>